<evidence type="ECO:0000313" key="2">
    <source>
        <dbReference type="Proteomes" id="UP000035017"/>
    </source>
</evidence>
<dbReference type="EMBL" id="JXQV01000015">
    <property type="protein sequence ID" value="KIQ01119.1"/>
    <property type="molecule type" value="Genomic_DNA"/>
</dbReference>
<dbReference type="GO" id="GO:0016788">
    <property type="term" value="F:hydrolase activity, acting on ester bonds"/>
    <property type="evidence" value="ECO:0007669"/>
    <property type="project" value="UniProtKB-ARBA"/>
</dbReference>
<dbReference type="OrthoDB" id="7769526at2"/>
<comment type="caution">
    <text evidence="1">The sequence shown here is derived from an EMBL/GenBank/DDBJ whole genome shotgun (WGS) entry which is preliminary data.</text>
</comment>
<evidence type="ECO:0008006" key="3">
    <source>
        <dbReference type="Google" id="ProtNLM"/>
    </source>
</evidence>
<reference evidence="1 2" key="1">
    <citation type="submission" date="2014-12" db="EMBL/GenBank/DDBJ databases">
        <title>16Stimator: statistical estimation of ribosomal gene copy numbers from draft genome assemblies.</title>
        <authorList>
            <person name="Perisin M.A."/>
            <person name="Vetter M."/>
            <person name="Gilbert J.A."/>
            <person name="Bergelson J."/>
        </authorList>
    </citation>
    <scope>NUCLEOTIDE SEQUENCE [LARGE SCALE GENOMIC DNA]</scope>
    <source>
        <strain evidence="1 2">MEJ076</strain>
    </source>
</reference>
<proteinExistence type="predicted"/>
<dbReference type="AlphaFoldDB" id="A0A0D0KNE6"/>
<protein>
    <recommendedName>
        <fullName evidence="3">SGNH/GDSL hydrolase family protein</fullName>
    </recommendedName>
</protein>
<gene>
    <name evidence="1" type="ORF">RU07_16205</name>
</gene>
<dbReference type="Proteomes" id="UP000035017">
    <property type="component" value="Unassembled WGS sequence"/>
</dbReference>
<dbReference type="CDD" id="cd00229">
    <property type="entry name" value="SGNH_hydrolase"/>
    <property type="match status" value="1"/>
</dbReference>
<evidence type="ECO:0000313" key="1">
    <source>
        <dbReference type="EMBL" id="KIQ01119.1"/>
    </source>
</evidence>
<dbReference type="InterPro" id="IPR036514">
    <property type="entry name" value="SGNH_hydro_sf"/>
</dbReference>
<name>A0A0D0KNE6_AGRTU</name>
<organism evidence="1 2">
    <name type="scientific">Agrobacterium tumefaciens</name>
    <dbReference type="NCBI Taxonomy" id="358"/>
    <lineage>
        <taxon>Bacteria</taxon>
        <taxon>Pseudomonadati</taxon>
        <taxon>Pseudomonadota</taxon>
        <taxon>Alphaproteobacteria</taxon>
        <taxon>Hyphomicrobiales</taxon>
        <taxon>Rhizobiaceae</taxon>
        <taxon>Rhizobium/Agrobacterium group</taxon>
        <taxon>Agrobacterium</taxon>
        <taxon>Agrobacterium tumefaciens complex</taxon>
    </lineage>
</organism>
<sequence>MQILVVGGSNSLLKDGYIYHFARKMTDEYGEVEIVNRSVGGTTSLTSLALLDTLESRPDLIILEYSLNDTGHINHLADAYQKKWEMLEKLYGFMAVKFKDVPVLPLLLASDPFYDIDVVNNVYKAEKDFYERHGLIHQDMRVEFHEYFGGQKPSFLYSDLAHFHRGFASALIGRPLAQSAQRILSMPKDTNVYQSSSDNALAITHAAALPNSAGLTIERAANRHLQLDCIVVGHDTSALIELPGWPVCLYIASDILHTDLSLEINGQTFEFATIHCDCQEGKLIFTSVPLFLNERFMAIKQPGPTRIRLSLSRGAEKWTFDCLKGESDASPERRVRIAAIATE</sequence>
<dbReference type="Gene3D" id="3.40.50.1110">
    <property type="entry name" value="SGNH hydrolase"/>
    <property type="match status" value="1"/>
</dbReference>
<dbReference type="SUPFAM" id="SSF52266">
    <property type="entry name" value="SGNH hydrolase"/>
    <property type="match status" value="1"/>
</dbReference>
<accession>A0A0D0KNE6</accession>